<keyword evidence="2" id="KW-0472">Membrane</keyword>
<accession>B1ZQD5</accession>
<dbReference type="AlphaFoldDB" id="B1ZQD5"/>
<dbReference type="InterPro" id="IPR002035">
    <property type="entry name" value="VWF_A"/>
</dbReference>
<dbReference type="EMBL" id="CP001032">
    <property type="protein sequence ID" value="ACB73615.1"/>
    <property type="molecule type" value="Genomic_DNA"/>
</dbReference>
<dbReference type="STRING" id="452637.Oter_0325"/>
<name>B1ZQD5_OPITP</name>
<evidence type="ECO:0000259" key="3">
    <source>
        <dbReference type="PROSITE" id="PS50234"/>
    </source>
</evidence>
<sequence length="859" mass="91048">MNQDDHKPDLQTYIEPELEARVVAAVLGESSAFEAAELDRLIGEKPEIGIFKRRIEAVHGLVGEAVRREPAPLKLAPERRAKILQTIGATAAKAAEPGPAPAVLLELAAARRKRRLQWIRSYGLAACITLVAMVLMTMHSSNNQRLAKAREERETKTRESAVHLMQMPALVAEEPSEGDAPGMAYFSAPPAASELAISVPRHFGVVGGVTSPSPRPVGLGKGVAAFAPPRAAVRDLGSELSFATPDFLKDVGASRTTGARGARSASPASVTSADSTAPADAGKEWAAAAPELSFSDKPVVLSPFEVKGEPLGGYAASSTLAGARVRPNLRSPGAALGGKPAIPDFTKDVNRLARQKAAKTVTFDRNDGFLSSGAKTLAAAAPVAATARADASAVGVDAELSERMIAVRPATGLDAPQAEVSTAKEPVSTFSLHVSDVSFQLAQAALARGEMPDPQRIRPEEFYNAFDYGDPTPASADKIACRIEQAAHPLLQQRNLVRIAMKVPAAGRGAGQPLNLTVLLDTSGSMERTDRATSVRAALGVLASLLTPDDRVTLIGFARQPRLLAESLAGDQARQLVDLASTTPFTGGTNLEAALSLAGELARRHHNAAAQNRIVLITDGAANLGNADPAQLATRIETLRQQGIAFDACGVGTDGLDDAVLEALTRKGDGRYYVLDAPENADAGFARQLAGAFRPAAENIKVQVRFNPARVASYRLIGFEQHRLREQDFRNDQVDAAELAAEESAVALYQVEVLPQGEGELGDVFARFRDPATGAMIERSWTMLHEPRAPAFERASPSLQLAGVAALVAEKLRGGEAAGQIHLNELAGVVNRLRGHYGQNLRVQQLIAMFDQLRRRAGE</sequence>
<evidence type="ECO:0000313" key="5">
    <source>
        <dbReference type="Proteomes" id="UP000007013"/>
    </source>
</evidence>
<dbReference type="Pfam" id="PF12450">
    <property type="entry name" value="vWF_A"/>
    <property type="match status" value="1"/>
</dbReference>
<protein>
    <submittedName>
        <fullName evidence="4">von Willebrand factor type A</fullName>
    </submittedName>
</protein>
<dbReference type="HOGENOM" id="CLU_332841_0_0_0"/>
<dbReference type="Pfam" id="PF12034">
    <property type="entry name" value="YfbK_C"/>
    <property type="match status" value="1"/>
</dbReference>
<dbReference type="Gene3D" id="3.40.50.410">
    <property type="entry name" value="von Willebrand factor, type A domain"/>
    <property type="match status" value="1"/>
</dbReference>
<gene>
    <name evidence="4" type="ordered locus">Oter_0325</name>
</gene>
<dbReference type="Pfam" id="PF13519">
    <property type="entry name" value="VWA_2"/>
    <property type="match status" value="1"/>
</dbReference>
<dbReference type="InterPro" id="IPR036465">
    <property type="entry name" value="vWFA_dom_sf"/>
</dbReference>
<organism evidence="4 5">
    <name type="scientific">Opitutus terrae (strain DSM 11246 / JCM 15787 / PB90-1)</name>
    <dbReference type="NCBI Taxonomy" id="452637"/>
    <lineage>
        <taxon>Bacteria</taxon>
        <taxon>Pseudomonadati</taxon>
        <taxon>Verrucomicrobiota</taxon>
        <taxon>Opitutia</taxon>
        <taxon>Opitutales</taxon>
        <taxon>Opitutaceae</taxon>
        <taxon>Opitutus</taxon>
    </lineage>
</organism>
<dbReference type="InterPro" id="IPR021908">
    <property type="entry name" value="YfbK_C"/>
</dbReference>
<dbReference type="KEGG" id="ote:Oter_0325"/>
<dbReference type="SUPFAM" id="SSF53300">
    <property type="entry name" value="vWA-like"/>
    <property type="match status" value="1"/>
</dbReference>
<dbReference type="RefSeq" id="WP_012373153.1">
    <property type="nucleotide sequence ID" value="NC_010571.1"/>
</dbReference>
<dbReference type="InterPro" id="IPR022156">
    <property type="entry name" value="Uncharacterised_YfbK_N"/>
</dbReference>
<evidence type="ECO:0000256" key="1">
    <source>
        <dbReference type="SAM" id="MobiDB-lite"/>
    </source>
</evidence>
<feature type="domain" description="VWFA" evidence="3">
    <location>
        <begin position="515"/>
        <end position="689"/>
    </location>
</feature>
<evidence type="ECO:0000313" key="4">
    <source>
        <dbReference type="EMBL" id="ACB73615.1"/>
    </source>
</evidence>
<proteinExistence type="predicted"/>
<feature type="region of interest" description="Disordered" evidence="1">
    <location>
        <begin position="254"/>
        <end position="284"/>
    </location>
</feature>
<reference evidence="4 5" key="1">
    <citation type="journal article" date="2011" name="J. Bacteriol.">
        <title>Genome sequence of the verrucomicrobium Opitutus terrae PB90-1, an abundant inhabitant of rice paddy soil ecosystems.</title>
        <authorList>
            <person name="van Passel M.W."/>
            <person name="Kant R."/>
            <person name="Palva A."/>
            <person name="Copeland A."/>
            <person name="Lucas S."/>
            <person name="Lapidus A."/>
            <person name="Glavina del Rio T."/>
            <person name="Pitluck S."/>
            <person name="Goltsman E."/>
            <person name="Clum A."/>
            <person name="Sun H."/>
            <person name="Schmutz J."/>
            <person name="Larimer F.W."/>
            <person name="Land M.L."/>
            <person name="Hauser L."/>
            <person name="Kyrpides N."/>
            <person name="Mikhailova N."/>
            <person name="Richardson P.P."/>
            <person name="Janssen P.H."/>
            <person name="de Vos W.M."/>
            <person name="Smidt H."/>
        </authorList>
    </citation>
    <scope>NUCLEOTIDE SEQUENCE [LARGE SCALE GENOMIC DNA]</scope>
    <source>
        <strain evidence="5">DSM 11246 / JCM 15787 / PB90-1</strain>
    </source>
</reference>
<dbReference type="eggNOG" id="COG2304">
    <property type="taxonomic scope" value="Bacteria"/>
</dbReference>
<dbReference type="OrthoDB" id="185284at2"/>
<dbReference type="PROSITE" id="PS50234">
    <property type="entry name" value="VWFA"/>
    <property type="match status" value="1"/>
</dbReference>
<dbReference type="Proteomes" id="UP000007013">
    <property type="component" value="Chromosome"/>
</dbReference>
<keyword evidence="2" id="KW-0812">Transmembrane</keyword>
<feature type="transmembrane region" description="Helical" evidence="2">
    <location>
        <begin position="121"/>
        <end position="138"/>
    </location>
</feature>
<keyword evidence="2" id="KW-1133">Transmembrane helix</keyword>
<evidence type="ECO:0000256" key="2">
    <source>
        <dbReference type="SAM" id="Phobius"/>
    </source>
</evidence>
<dbReference type="SMART" id="SM00327">
    <property type="entry name" value="VWA"/>
    <property type="match status" value="1"/>
</dbReference>
<keyword evidence="5" id="KW-1185">Reference proteome</keyword>
<feature type="compositionally biased region" description="Low complexity" evidence="1">
    <location>
        <begin position="258"/>
        <end position="269"/>
    </location>
</feature>